<dbReference type="EMBL" id="FQZV01000006">
    <property type="protein sequence ID" value="SHI74875.1"/>
    <property type="molecule type" value="Genomic_DNA"/>
</dbReference>
<protein>
    <submittedName>
        <fullName evidence="1">Uncharacterized protein</fullName>
    </submittedName>
</protein>
<reference evidence="2" key="1">
    <citation type="submission" date="2016-11" db="EMBL/GenBank/DDBJ databases">
        <authorList>
            <person name="Varghese N."/>
            <person name="Submissions S."/>
        </authorList>
    </citation>
    <scope>NUCLEOTIDE SEQUENCE [LARGE SCALE GENOMIC DNA]</scope>
    <source>
        <strain evidence="2">DSM 17957</strain>
    </source>
</reference>
<evidence type="ECO:0000313" key="2">
    <source>
        <dbReference type="Proteomes" id="UP000184536"/>
    </source>
</evidence>
<name>A0A1M6DNX0_9FIRM</name>
<accession>A0A1M6DNX0</accession>
<evidence type="ECO:0000313" key="1">
    <source>
        <dbReference type="EMBL" id="SHI74875.1"/>
    </source>
</evidence>
<proteinExistence type="predicted"/>
<sequence>MGWPEVKILKDHIDSKIGYEEYYSDKLQMILTDKCKIDDNGDVILGPSIPGYTVTAFAHDVTTNGVGQQLYGSVVLIQRLLSTFDKKNGIRKVEQYFDTATGTPPSTSVTCEIFNVTKNKSIGKAVATVGSTAGFKTFDFSAQIIEYDPTDIVDVRFYMTTGTGDSSNCVRIYTTTTTISNSIRLNRIGTDDVWYQQTAFHRIKIEFVDRTGKVLKGSFMEKFEVEKVQKFIDYKKQVSTPSNTEIKSLLAVKDKIPPIVQDRVVGQTSAGIYDTTGRIAKRFSFTEAKLLEKIDVVLNGPSNADYVLNVEVQKSDGNNIPDGVPIGTTASFNMNGLGSGYKLLTFLLNAKLEANQEYFVVFYLTDIGASMTSSHIVNFGYITATSYTGFRYYGGASWSTISNSDLACIFHTQTVIAEMANGEIDLSSLSPRDKDSLYILHELKRTSGSVESPKFHYGVLAYVGKSQAAKALNKILEQLTP</sequence>
<dbReference type="STRING" id="1121919.SAMN02745975_00521"/>
<organism evidence="1 2">
    <name type="scientific">Geosporobacter subterraneus DSM 17957</name>
    <dbReference type="NCBI Taxonomy" id="1121919"/>
    <lineage>
        <taxon>Bacteria</taxon>
        <taxon>Bacillati</taxon>
        <taxon>Bacillota</taxon>
        <taxon>Clostridia</taxon>
        <taxon>Peptostreptococcales</taxon>
        <taxon>Thermotaleaceae</taxon>
        <taxon>Geosporobacter</taxon>
    </lineage>
</organism>
<dbReference type="AlphaFoldDB" id="A0A1M6DNX0"/>
<dbReference type="Proteomes" id="UP000184536">
    <property type="component" value="Unassembled WGS sequence"/>
</dbReference>
<keyword evidence="2" id="KW-1185">Reference proteome</keyword>
<dbReference type="RefSeq" id="WP_110939812.1">
    <property type="nucleotide sequence ID" value="NZ_FQZV01000006.1"/>
</dbReference>
<gene>
    <name evidence="1" type="ORF">SAMN02745975_00521</name>
</gene>